<accession>A0ABR1LT87</accession>
<evidence type="ECO:0000256" key="1">
    <source>
        <dbReference type="SAM" id="MobiDB-lite"/>
    </source>
</evidence>
<evidence type="ECO:0000313" key="2">
    <source>
        <dbReference type="EMBL" id="KAK7538393.1"/>
    </source>
</evidence>
<sequence length="175" mass="18739">MLSFAKRRMTHHGGVVVWAVFLGQTTTNRELKPGLRGRSAAENGDVPVLWNLSLARALKGCPQLLSEAMGVDSMTRSGDRILLRFSTANLTSGACSAQPSAQSTSSSKKPHRHTSLTATSNGNGALFVGHPTALLSHLCHHLINMAKSKSHADQTKSEFSVSNFSFSLPTVHTAF</sequence>
<feature type="compositionally biased region" description="Low complexity" evidence="1">
    <location>
        <begin position="96"/>
        <end position="107"/>
    </location>
</feature>
<gene>
    <name evidence="2" type="ORF">J3D65DRAFT_325738</name>
</gene>
<keyword evidence="3" id="KW-1185">Reference proteome</keyword>
<dbReference type="Proteomes" id="UP001360953">
    <property type="component" value="Unassembled WGS sequence"/>
</dbReference>
<evidence type="ECO:0000313" key="3">
    <source>
        <dbReference type="Proteomes" id="UP001360953"/>
    </source>
</evidence>
<protein>
    <submittedName>
        <fullName evidence="2">Uncharacterized protein</fullName>
    </submittedName>
</protein>
<feature type="region of interest" description="Disordered" evidence="1">
    <location>
        <begin position="95"/>
        <end position="118"/>
    </location>
</feature>
<dbReference type="RefSeq" id="XP_066656080.1">
    <property type="nucleotide sequence ID" value="XM_066795375.1"/>
</dbReference>
<dbReference type="GeneID" id="92028281"/>
<organism evidence="2 3">
    <name type="scientific">Phyllosticta citribraziliensis</name>
    <dbReference type="NCBI Taxonomy" id="989973"/>
    <lineage>
        <taxon>Eukaryota</taxon>
        <taxon>Fungi</taxon>
        <taxon>Dikarya</taxon>
        <taxon>Ascomycota</taxon>
        <taxon>Pezizomycotina</taxon>
        <taxon>Dothideomycetes</taxon>
        <taxon>Dothideomycetes incertae sedis</taxon>
        <taxon>Botryosphaeriales</taxon>
        <taxon>Phyllostictaceae</taxon>
        <taxon>Phyllosticta</taxon>
    </lineage>
</organism>
<proteinExistence type="predicted"/>
<reference evidence="2 3" key="1">
    <citation type="submission" date="2024-04" db="EMBL/GenBank/DDBJ databases">
        <title>Phyllosticta paracitricarpa is synonymous to the EU quarantine fungus P. citricarpa based on phylogenomic analyses.</title>
        <authorList>
            <consortium name="Lawrence Berkeley National Laboratory"/>
            <person name="Van ingen-buijs V.A."/>
            <person name="Van westerhoven A.C."/>
            <person name="Haridas S."/>
            <person name="Skiadas P."/>
            <person name="Martin F."/>
            <person name="Groenewald J.Z."/>
            <person name="Crous P.W."/>
            <person name="Seidl M.F."/>
        </authorList>
    </citation>
    <scope>NUCLEOTIDE SEQUENCE [LARGE SCALE GENOMIC DNA]</scope>
    <source>
        <strain evidence="2 3">CPC 17464</strain>
    </source>
</reference>
<name>A0ABR1LT87_9PEZI</name>
<comment type="caution">
    <text evidence="2">The sequence shown here is derived from an EMBL/GenBank/DDBJ whole genome shotgun (WGS) entry which is preliminary data.</text>
</comment>
<dbReference type="EMBL" id="JBBPEH010000005">
    <property type="protein sequence ID" value="KAK7538393.1"/>
    <property type="molecule type" value="Genomic_DNA"/>
</dbReference>